<evidence type="ECO:0000256" key="1">
    <source>
        <dbReference type="ARBA" id="ARBA00004514"/>
    </source>
</evidence>
<evidence type="ECO:0000256" key="5">
    <source>
        <dbReference type="ARBA" id="ARBA00044690"/>
    </source>
</evidence>
<dbReference type="InterPro" id="IPR039344">
    <property type="entry name" value="MBLAC1"/>
</dbReference>
<evidence type="ECO:0000259" key="7">
    <source>
        <dbReference type="SMART" id="SM00849"/>
    </source>
</evidence>
<protein>
    <recommendedName>
        <fullName evidence="3">Metallo-beta-lactamase domain-containing protein 1</fullName>
    </recommendedName>
    <alternativeName>
        <fullName evidence="4">Endoribonuclease MBLAC1</fullName>
    </alternativeName>
</protein>
<evidence type="ECO:0000313" key="9">
    <source>
        <dbReference type="Proteomes" id="UP000077339"/>
    </source>
</evidence>
<dbReference type="STRING" id="1453497.AT15_09390"/>
<dbReference type="PATRIC" id="fig|1453497.3.peg.1862"/>
<sequence>MEFELLFPGSVLYVSGEIDAPTSSAVLLKDEDRIVIVDPGGFPSLKALENALGRTGVAPEEVTDVLLTHFHLDHAFNSMFFKNATVRLHKNYATRNYLAFGPVIGQMYSMVINSWNRVEPFEGGMLWDLVEVIETPFHSREHVSFFVKTTNAGNVLIFGDLCDRQFRFFEMRKGMRNDDASKIAIELYNRADTIVFSHDLPIIKR</sequence>
<comment type="function">
    <text evidence="6">Endoribonuclease that catalyzes the hydrolysis of histone-coding pre-mRNA 3'-end. Involved in histone pre-mRNA processing during the S-phase of the cell cycle, which is required for entering/progressing through S-phase. Cleaves histone pre-mRNA at a major and a minor cleavage site after the 5'-ACCCA-3' and the 5'-ACCCACA-3' sequence, respectively, and located downstream of the stem-loop. May require the presence of the HDE element located at the histone pre-RNA 3'-end to avoid non-specific cleavage.</text>
</comment>
<dbReference type="PANTHER" id="PTHR23200">
    <property type="entry name" value="METALLO-BETA-LACTAMASE DOMAIN-CONTAINING PROTEIN 1"/>
    <property type="match status" value="1"/>
</dbReference>
<dbReference type="Pfam" id="PF00753">
    <property type="entry name" value="Lactamase_B"/>
    <property type="match status" value="1"/>
</dbReference>
<reference evidence="8 9" key="1">
    <citation type="submission" date="2014-02" db="EMBL/GenBank/DDBJ databases">
        <title>Kosmotoga genome sequencing.</title>
        <authorList>
            <person name="Pollo S.M."/>
            <person name="Charchuk R."/>
            <person name="Nesbo C.L."/>
        </authorList>
    </citation>
    <scope>NUCLEOTIDE SEQUENCE [LARGE SCALE GENOMIC DNA]</scope>
    <source>
        <strain evidence="8 9">S304</strain>
    </source>
</reference>
<gene>
    <name evidence="8" type="ORF">AT15_09390</name>
</gene>
<proteinExistence type="predicted"/>
<comment type="caution">
    <text evidence="8">The sequence shown here is derived from an EMBL/GenBank/DDBJ whole genome shotgun (WGS) entry which is preliminary data.</text>
</comment>
<dbReference type="InterPro" id="IPR001279">
    <property type="entry name" value="Metallo-B-lactamas"/>
</dbReference>
<dbReference type="InterPro" id="IPR036866">
    <property type="entry name" value="RibonucZ/Hydroxyglut_hydro"/>
</dbReference>
<dbReference type="EMBL" id="JFHK01000006">
    <property type="protein sequence ID" value="OAA30886.1"/>
    <property type="molecule type" value="Genomic_DNA"/>
</dbReference>
<evidence type="ECO:0000256" key="2">
    <source>
        <dbReference type="ARBA" id="ARBA00011738"/>
    </source>
</evidence>
<name>A0A176K193_9BACT</name>
<evidence type="ECO:0000313" key="8">
    <source>
        <dbReference type="EMBL" id="OAA30886.1"/>
    </source>
</evidence>
<evidence type="ECO:0000256" key="6">
    <source>
        <dbReference type="ARBA" id="ARBA00045869"/>
    </source>
</evidence>
<dbReference type="SUPFAM" id="SSF56281">
    <property type="entry name" value="Metallo-hydrolase/oxidoreductase"/>
    <property type="match status" value="1"/>
</dbReference>
<evidence type="ECO:0000256" key="4">
    <source>
        <dbReference type="ARBA" id="ARBA00032988"/>
    </source>
</evidence>
<evidence type="ECO:0000256" key="3">
    <source>
        <dbReference type="ARBA" id="ARBA00014856"/>
    </source>
</evidence>
<dbReference type="AlphaFoldDB" id="A0A176K193"/>
<dbReference type="RefSeq" id="WP_068347127.1">
    <property type="nucleotide sequence ID" value="NZ_JFHK01000006.1"/>
</dbReference>
<comment type="subunit">
    <text evidence="2">Homodimer.</text>
</comment>
<accession>A0A176K193</accession>
<dbReference type="SMART" id="SM00849">
    <property type="entry name" value="Lactamase_B"/>
    <property type="match status" value="1"/>
</dbReference>
<comment type="subcellular location">
    <subcellularLocation>
        <location evidence="1">Cytoplasm</location>
        <location evidence="1">Cytosol</location>
    </subcellularLocation>
</comment>
<organism evidence="8 9">
    <name type="scientific">Kosmotoga arenicorallina S304</name>
    <dbReference type="NCBI Taxonomy" id="1453497"/>
    <lineage>
        <taxon>Bacteria</taxon>
        <taxon>Thermotogati</taxon>
        <taxon>Thermotogota</taxon>
        <taxon>Thermotogae</taxon>
        <taxon>Kosmotogales</taxon>
        <taxon>Kosmotogaceae</taxon>
        <taxon>Kosmotoga</taxon>
    </lineage>
</organism>
<keyword evidence="9" id="KW-1185">Reference proteome</keyword>
<dbReference type="Proteomes" id="UP000077339">
    <property type="component" value="Unassembled WGS sequence"/>
</dbReference>
<dbReference type="OrthoDB" id="9761531at2"/>
<comment type="catalytic activity">
    <reaction evidence="5">
        <text>a ribonucleotidyl-ribonucleotide-RNA + H2O = a 3'-end ribonucleotide-RNA + a 5'-end 5'-phospho-ribonucleoside-RNA + H(+)</text>
        <dbReference type="Rhea" id="RHEA:68096"/>
        <dbReference type="Rhea" id="RHEA-COMP:15179"/>
        <dbReference type="Rhea" id="RHEA-COMP:17355"/>
        <dbReference type="Rhea" id="RHEA-COMP:17428"/>
        <dbReference type="ChEBI" id="CHEBI:15377"/>
        <dbReference type="ChEBI" id="CHEBI:15378"/>
        <dbReference type="ChEBI" id="CHEBI:74896"/>
        <dbReference type="ChEBI" id="CHEBI:138282"/>
        <dbReference type="ChEBI" id="CHEBI:173118"/>
    </reaction>
    <physiologicalReaction direction="left-to-right" evidence="5">
        <dbReference type="Rhea" id="RHEA:68097"/>
    </physiologicalReaction>
</comment>
<feature type="domain" description="Metallo-beta-lactamase" evidence="7">
    <location>
        <begin position="22"/>
        <end position="198"/>
    </location>
</feature>
<dbReference type="GO" id="GO:0005829">
    <property type="term" value="C:cytosol"/>
    <property type="evidence" value="ECO:0007669"/>
    <property type="project" value="UniProtKB-SubCell"/>
</dbReference>
<dbReference type="Gene3D" id="3.60.15.10">
    <property type="entry name" value="Ribonuclease Z/Hydroxyacylglutathione hydrolase-like"/>
    <property type="match status" value="1"/>
</dbReference>
<dbReference type="PANTHER" id="PTHR23200:SF48">
    <property type="entry name" value="METALLO-BETA-LACTAMASE DOMAIN-CONTAINING PROTEIN 1"/>
    <property type="match status" value="1"/>
</dbReference>